<dbReference type="PROSITE" id="PS50082">
    <property type="entry name" value="WD_REPEATS_2"/>
    <property type="match status" value="1"/>
</dbReference>
<accession>A0A1W1CSY6</accession>
<dbReference type="Gene3D" id="2.130.10.10">
    <property type="entry name" value="YVTN repeat-like/Quinoprotein amine dehydrogenase"/>
    <property type="match status" value="1"/>
</dbReference>
<organism evidence="1">
    <name type="scientific">hydrothermal vent metagenome</name>
    <dbReference type="NCBI Taxonomy" id="652676"/>
    <lineage>
        <taxon>unclassified sequences</taxon>
        <taxon>metagenomes</taxon>
        <taxon>ecological metagenomes</taxon>
    </lineage>
</organism>
<sequence length="708" mass="81615">MKVVCSKSIAKPVILMKILDNNDLVVIDVDTTVRFFAKKDLKLKGGFKVGIKHKYYKTPVVAFSNDGKYFATLSKDARESRLFNTQTKKKIATINRHQGEVSCVGIDPLSRYMFSCGDDGKTFAIDVESGKLIFTLPPHADTINDIAFSRNGNWVAVASYDRKISLFSLVSMEAKEKLKAHSAPVMHLKFFQNNKLLSIDKNSSAIIWNVYSRKIVQRLQGIHDDITAITTDLKEQFLFLGTKLGYVLVYDLHTYELLSSKYIKITSPVTKMEFDGENDILILATEDGFIAYYYIYEGIDALKNLLQEKKFALINKVVETNPLLQYTEVYAILTHFWEKSLEKGKMALQRGDKKRAELIFNQFKHLPEKNRIIQKLMKEYEEFQKFVQFAKEGKLSLAYGLANRFPSYKESSVYKSLEDHWKKALAQAQKYVLNPKTVDMAKEILSPYRGMSEKTKFIQEVLSKANVYKRFRDAMAKKDFKVCSELIKQNPYLRELPEYESLMKFADSLYIKSQKYIQEGDIYSAIKILRTLQDFEEFKDEAHNFMIELETKAKFLNAIKEDDLITAFNMMAISEELMQTDEGMKLQKMYNRDLHRANAAAASGNIEGVKAAMEPYMQMSSKYIALATVFAFAYITQLEQALEAGVERHKIENGIKNYIVNFGLSEAIEEFYHMFKEKYPETKLNLELLKKGSFSMWRPSMIVDSILD</sequence>
<dbReference type="Pfam" id="PF00400">
    <property type="entry name" value="WD40"/>
    <property type="match status" value="2"/>
</dbReference>
<dbReference type="PANTHER" id="PTHR19879:SF9">
    <property type="entry name" value="TRANSCRIPTION INITIATION FACTOR TFIID SUBUNIT 5"/>
    <property type="match status" value="1"/>
</dbReference>
<dbReference type="PANTHER" id="PTHR19879">
    <property type="entry name" value="TRANSCRIPTION INITIATION FACTOR TFIID"/>
    <property type="match status" value="1"/>
</dbReference>
<gene>
    <name evidence="1" type="ORF">MNB_SM-6-1311</name>
</gene>
<reference evidence="1" key="1">
    <citation type="submission" date="2016-10" db="EMBL/GenBank/DDBJ databases">
        <authorList>
            <person name="de Groot N.N."/>
        </authorList>
    </citation>
    <scope>NUCLEOTIDE SEQUENCE</scope>
</reference>
<name>A0A1W1CSY6_9ZZZZ</name>
<dbReference type="EMBL" id="FPHK01000126">
    <property type="protein sequence ID" value="SFV68835.1"/>
    <property type="molecule type" value="Genomic_DNA"/>
</dbReference>
<dbReference type="SUPFAM" id="SSF50978">
    <property type="entry name" value="WD40 repeat-like"/>
    <property type="match status" value="1"/>
</dbReference>
<dbReference type="SMART" id="SM00320">
    <property type="entry name" value="WD40"/>
    <property type="match status" value="5"/>
</dbReference>
<protein>
    <submittedName>
        <fullName evidence="1">WD-40 repeat protein</fullName>
    </submittedName>
</protein>
<evidence type="ECO:0000313" key="1">
    <source>
        <dbReference type="EMBL" id="SFV68835.1"/>
    </source>
</evidence>
<dbReference type="InterPro" id="IPR001680">
    <property type="entry name" value="WD40_rpt"/>
</dbReference>
<dbReference type="InterPro" id="IPR036322">
    <property type="entry name" value="WD40_repeat_dom_sf"/>
</dbReference>
<dbReference type="InterPro" id="IPR015943">
    <property type="entry name" value="WD40/YVTN_repeat-like_dom_sf"/>
</dbReference>
<proteinExistence type="predicted"/>
<dbReference type="AlphaFoldDB" id="A0A1W1CSY6"/>